<evidence type="ECO:0008006" key="6">
    <source>
        <dbReference type="Google" id="ProtNLM"/>
    </source>
</evidence>
<protein>
    <recommendedName>
        <fullName evidence="6">Sulfotransferase domain-containing protein</fullName>
    </recommendedName>
</protein>
<organism evidence="5">
    <name type="scientific">Strombidinopsis acuminata</name>
    <dbReference type="NCBI Taxonomy" id="141414"/>
    <lineage>
        <taxon>Eukaryota</taxon>
        <taxon>Sar</taxon>
        <taxon>Alveolata</taxon>
        <taxon>Ciliophora</taxon>
        <taxon>Intramacronucleata</taxon>
        <taxon>Spirotrichea</taxon>
        <taxon>Choreotrichia</taxon>
        <taxon>Choreotrichida</taxon>
        <taxon>Strombidinopsidae</taxon>
        <taxon>Strombidinopsis</taxon>
    </lineage>
</organism>
<dbReference type="GO" id="GO:0008146">
    <property type="term" value="F:sulfotransferase activity"/>
    <property type="evidence" value="ECO:0007669"/>
    <property type="project" value="InterPro"/>
</dbReference>
<evidence type="ECO:0000313" key="5">
    <source>
        <dbReference type="EMBL" id="CAE0568387.1"/>
    </source>
</evidence>
<keyword evidence="1" id="KW-0808">Transferase</keyword>
<dbReference type="AlphaFoldDB" id="A0A7S3WNY6"/>
<evidence type="ECO:0000256" key="4">
    <source>
        <dbReference type="SAM" id="SignalP"/>
    </source>
</evidence>
<gene>
    <name evidence="5" type="ORF">SACU0126_LOCUS19732</name>
</gene>
<evidence type="ECO:0000256" key="3">
    <source>
        <dbReference type="PIRSR" id="PIRSR637359-2"/>
    </source>
</evidence>
<sequence length="379" mass="41703">MRPTRWLVFSSMAAFTSAAIKQNCAHSCDSNGGCLPLIYLWGAQKAGTTSLYSMMHDVGVCGGNTRYSGFAHWTKDIKETHYLVSVDVPSRSRYTATFLSHDCPCRCFVEATPDNLFVPPTAARLRFMMNQAEAAQARFIIQLREPVSRMISYLQMERRFNRSDLAVETSIVTAQSIWNQYSADRPEWTSATALFASLNDCTVNKSKGGVGPAQCHQVAMTVANLGAAVMGGCSQPPMTAYDVNFASFGGTSPLTGCRSGYSPALSRGMYAPQLVFLLSQFSRSQVLLLSMDTFKSTDKTSYMQSILDFARIPATIAPTAFSSSSQLNRAGDHLDPMMDLARCTSRDALGEFYAPWNQVLYALEPDFPPFASFKEVKCM</sequence>
<dbReference type="PANTHER" id="PTHR10605:SF56">
    <property type="entry name" value="BIFUNCTIONAL HEPARAN SULFATE N-DEACETYLASE_N-SULFOTRANSFERASE"/>
    <property type="match status" value="1"/>
</dbReference>
<accession>A0A7S3WNY6</accession>
<dbReference type="InterPro" id="IPR027417">
    <property type="entry name" value="P-loop_NTPase"/>
</dbReference>
<evidence type="ECO:0000256" key="2">
    <source>
        <dbReference type="PIRSR" id="PIRSR637359-1"/>
    </source>
</evidence>
<feature type="active site" description="For sulfotransferase activity" evidence="2">
    <location>
        <position position="45"/>
    </location>
</feature>
<reference evidence="5" key="1">
    <citation type="submission" date="2021-01" db="EMBL/GenBank/DDBJ databases">
        <authorList>
            <person name="Corre E."/>
            <person name="Pelletier E."/>
            <person name="Niang G."/>
            <person name="Scheremetjew M."/>
            <person name="Finn R."/>
            <person name="Kale V."/>
            <person name="Holt S."/>
            <person name="Cochrane G."/>
            <person name="Meng A."/>
            <person name="Brown T."/>
            <person name="Cohen L."/>
        </authorList>
    </citation>
    <scope>NUCLEOTIDE SEQUENCE</scope>
    <source>
        <strain evidence="5">SPMC142</strain>
    </source>
</reference>
<evidence type="ECO:0000256" key="1">
    <source>
        <dbReference type="ARBA" id="ARBA00022679"/>
    </source>
</evidence>
<feature type="binding site" evidence="3">
    <location>
        <position position="152"/>
    </location>
    <ligand>
        <name>3'-phosphoadenylyl sulfate</name>
        <dbReference type="ChEBI" id="CHEBI:58339"/>
    </ligand>
</feature>
<dbReference type="SUPFAM" id="SSF52540">
    <property type="entry name" value="P-loop containing nucleoside triphosphate hydrolases"/>
    <property type="match status" value="1"/>
</dbReference>
<dbReference type="PANTHER" id="PTHR10605">
    <property type="entry name" value="HEPARAN SULFATE SULFOTRANSFERASE"/>
    <property type="match status" value="1"/>
</dbReference>
<dbReference type="InterPro" id="IPR037359">
    <property type="entry name" value="NST/OST"/>
</dbReference>
<feature type="chain" id="PRO_5031120833" description="Sulfotransferase domain-containing protein" evidence="4">
    <location>
        <begin position="19"/>
        <end position="379"/>
    </location>
</feature>
<proteinExistence type="predicted"/>
<keyword evidence="4" id="KW-0732">Signal</keyword>
<dbReference type="Gene3D" id="3.40.50.300">
    <property type="entry name" value="P-loop containing nucleotide triphosphate hydrolases"/>
    <property type="match status" value="1"/>
</dbReference>
<feature type="signal peptide" evidence="4">
    <location>
        <begin position="1"/>
        <end position="18"/>
    </location>
</feature>
<name>A0A7S3WNY6_9SPIT</name>
<feature type="binding site" evidence="3">
    <location>
        <position position="144"/>
    </location>
    <ligand>
        <name>3'-phosphoadenylyl sulfate</name>
        <dbReference type="ChEBI" id="CHEBI:58339"/>
    </ligand>
</feature>
<dbReference type="EMBL" id="HBIQ01062100">
    <property type="protein sequence ID" value="CAE0568387.1"/>
    <property type="molecule type" value="Transcribed_RNA"/>
</dbReference>